<comment type="cofactor">
    <cofactor evidence="1">
        <name>pyridoxal 5'-phosphate</name>
        <dbReference type="ChEBI" id="CHEBI:597326"/>
    </cofactor>
</comment>
<dbReference type="InterPro" id="IPR004839">
    <property type="entry name" value="Aminotransferase_I/II_large"/>
</dbReference>
<evidence type="ECO:0000259" key="3">
    <source>
        <dbReference type="Pfam" id="PF00155"/>
    </source>
</evidence>
<keyword evidence="2" id="KW-0808">Transferase</keyword>
<feature type="domain" description="Aminotransferase class I/classII large" evidence="3">
    <location>
        <begin position="166"/>
        <end position="338"/>
    </location>
</feature>
<dbReference type="InterPro" id="IPR015424">
    <property type="entry name" value="PyrdxlP-dep_Trfase"/>
</dbReference>
<dbReference type="Proteomes" id="UP001228636">
    <property type="component" value="Unassembled WGS sequence"/>
</dbReference>
<proteinExistence type="predicted"/>
<reference evidence="4 5" key="1">
    <citation type="journal article" date="2014" name="Int. J. Syst. Evol. Microbiol.">
        <title>Complete genome sequence of Corynebacterium casei LMG S-19264T (=DSM 44701T), isolated from a smear-ripened cheese.</title>
        <authorList>
            <consortium name="US DOE Joint Genome Institute (JGI-PGF)"/>
            <person name="Walter F."/>
            <person name="Albersmeier A."/>
            <person name="Kalinowski J."/>
            <person name="Ruckert C."/>
        </authorList>
    </citation>
    <scope>NUCLEOTIDE SEQUENCE [LARGE SCALE GENOMIC DNA]</scope>
    <source>
        <strain evidence="4 5">CECT 8670</strain>
    </source>
</reference>
<dbReference type="AlphaFoldDB" id="A0AAJ1QZ69"/>
<evidence type="ECO:0000313" key="4">
    <source>
        <dbReference type="EMBL" id="MDN3621049.1"/>
    </source>
</evidence>
<dbReference type="SUPFAM" id="SSF53383">
    <property type="entry name" value="PLP-dependent transferases"/>
    <property type="match status" value="1"/>
</dbReference>
<dbReference type="GO" id="GO:0030170">
    <property type="term" value="F:pyridoxal phosphate binding"/>
    <property type="evidence" value="ECO:0007669"/>
    <property type="project" value="InterPro"/>
</dbReference>
<dbReference type="Gene3D" id="3.90.1150.10">
    <property type="entry name" value="Aspartate Aminotransferase, domain 1"/>
    <property type="match status" value="1"/>
</dbReference>
<dbReference type="Pfam" id="PF00155">
    <property type="entry name" value="Aminotran_1_2"/>
    <property type="match status" value="1"/>
</dbReference>
<dbReference type="EMBL" id="JAUFQH010000017">
    <property type="protein sequence ID" value="MDN3621049.1"/>
    <property type="molecule type" value="Genomic_DNA"/>
</dbReference>
<dbReference type="RefSeq" id="WP_261973993.1">
    <property type="nucleotide sequence ID" value="NZ_CP103460.1"/>
</dbReference>
<dbReference type="Gene3D" id="3.40.640.10">
    <property type="entry name" value="Type I PLP-dependent aspartate aminotransferase-like (Major domain)"/>
    <property type="match status" value="1"/>
</dbReference>
<sequence>MQLEKVPTTTAFLNGKEYLYFSGTSYLGAAALPEFQELLFKAIQKWGVSYGSSRSANIKLDVYKKGETYLANFLQTETAVTVSSGTLAGQFAINTLDKLVDAFYCMPKTHPAILPENALPVFKDSELHSSLKSIKNKKISIVLDGIAAFETTPFSFGFLNEIDISNTIYLVIDESHSLGVLGKDGNGISELVPKRKNIKVIITSSLGKAFGVNGGVIAGDLSFINLIKKDNLFIGCAGMSPAFLEVFINAQEIYKNQLVKLKTNMEYVYLQLKDNTVITIDKTYPVFFHSDEKIEQILLDKNILITSFYYATSTKKFNRIVLNANHTKAQLDFLINSINIKVK</sequence>
<dbReference type="InterPro" id="IPR015422">
    <property type="entry name" value="PyrdxlP-dep_Trfase_small"/>
</dbReference>
<dbReference type="PANTHER" id="PTHR13693">
    <property type="entry name" value="CLASS II AMINOTRANSFERASE/8-AMINO-7-OXONONANOATE SYNTHASE"/>
    <property type="match status" value="1"/>
</dbReference>
<gene>
    <name evidence="4" type="ORF">QWY81_16400</name>
</gene>
<dbReference type="GO" id="GO:0008483">
    <property type="term" value="F:transaminase activity"/>
    <property type="evidence" value="ECO:0007669"/>
    <property type="project" value="UniProtKB-KW"/>
</dbReference>
<protein>
    <submittedName>
        <fullName evidence="4">Aminotransferase class I/II-fold pyridoxal phosphate-dependent enzyme</fullName>
    </submittedName>
</protein>
<dbReference type="InterPro" id="IPR050087">
    <property type="entry name" value="AON_synthase_class-II"/>
</dbReference>
<evidence type="ECO:0000313" key="5">
    <source>
        <dbReference type="Proteomes" id="UP001228636"/>
    </source>
</evidence>
<accession>A0AAJ1QZ69</accession>
<comment type="caution">
    <text evidence="4">The sequence shown here is derived from an EMBL/GenBank/DDBJ whole genome shotgun (WGS) entry which is preliminary data.</text>
</comment>
<evidence type="ECO:0000256" key="2">
    <source>
        <dbReference type="ARBA" id="ARBA00022679"/>
    </source>
</evidence>
<dbReference type="InterPro" id="IPR015421">
    <property type="entry name" value="PyrdxlP-dep_Trfase_major"/>
</dbReference>
<dbReference type="PANTHER" id="PTHR13693:SF3">
    <property type="entry name" value="LD36009P"/>
    <property type="match status" value="1"/>
</dbReference>
<evidence type="ECO:0000256" key="1">
    <source>
        <dbReference type="ARBA" id="ARBA00001933"/>
    </source>
</evidence>
<name>A0AAJ1QZ69_9FLAO</name>
<organism evidence="4 5">
    <name type="scientific">Polaribacter sejongensis</name>
    <dbReference type="NCBI Taxonomy" id="985043"/>
    <lineage>
        <taxon>Bacteria</taxon>
        <taxon>Pseudomonadati</taxon>
        <taxon>Bacteroidota</taxon>
        <taxon>Flavobacteriia</taxon>
        <taxon>Flavobacteriales</taxon>
        <taxon>Flavobacteriaceae</taxon>
    </lineage>
</organism>
<keyword evidence="4" id="KW-0032">Aminotransferase</keyword>